<evidence type="ECO:0000256" key="3">
    <source>
        <dbReference type="PROSITE-ProRule" id="PRU00464"/>
    </source>
</evidence>
<dbReference type="Gene3D" id="3.30.428.10">
    <property type="entry name" value="HIT-like"/>
    <property type="match status" value="1"/>
</dbReference>
<dbReference type="GO" id="GO:0003824">
    <property type="term" value="F:catalytic activity"/>
    <property type="evidence" value="ECO:0007669"/>
    <property type="project" value="InterPro"/>
</dbReference>
<dbReference type="Pfam" id="PF01230">
    <property type="entry name" value="HIT"/>
    <property type="match status" value="1"/>
</dbReference>
<dbReference type="Proteomes" id="UP000244064">
    <property type="component" value="Unassembled WGS sequence"/>
</dbReference>
<comment type="caution">
    <text evidence="5">The sequence shown here is derived from an EMBL/GenBank/DDBJ whole genome shotgun (WGS) entry which is preliminary data.</text>
</comment>
<dbReference type="SUPFAM" id="SSF54197">
    <property type="entry name" value="HIT-like"/>
    <property type="match status" value="1"/>
</dbReference>
<dbReference type="AlphaFoldDB" id="A0A2T5P5W7"/>
<protein>
    <submittedName>
        <fullName evidence="5">HIT family protein</fullName>
    </submittedName>
</protein>
<feature type="domain" description="HIT" evidence="4">
    <location>
        <begin position="4"/>
        <end position="112"/>
    </location>
</feature>
<keyword evidence="6" id="KW-1185">Reference proteome</keyword>
<evidence type="ECO:0000256" key="2">
    <source>
        <dbReference type="PIRSR" id="PIRSR601310-3"/>
    </source>
</evidence>
<dbReference type="PANTHER" id="PTHR46648">
    <property type="entry name" value="HIT FAMILY PROTEIN 1"/>
    <property type="match status" value="1"/>
</dbReference>
<accession>A0A2T5P5W7</accession>
<name>A0A2T5P5W7_9PSED</name>
<proteinExistence type="predicted"/>
<dbReference type="InterPro" id="IPR011146">
    <property type="entry name" value="HIT-like"/>
</dbReference>
<organism evidence="5 6">
    <name type="scientific">Pseudomonas mangrovi</name>
    <dbReference type="NCBI Taxonomy" id="2161748"/>
    <lineage>
        <taxon>Bacteria</taxon>
        <taxon>Pseudomonadati</taxon>
        <taxon>Pseudomonadota</taxon>
        <taxon>Gammaproteobacteria</taxon>
        <taxon>Pseudomonadales</taxon>
        <taxon>Pseudomonadaceae</taxon>
        <taxon>Pseudomonas</taxon>
    </lineage>
</organism>
<sequence length="145" mass="16246">MDCLFCRIIAGQEAAVRVYADEHCLAFMDIHPLGKGHLLLIPTLHVEQLEALSDEVRAHLYRVYDRLLAAQRKAGMGVKGSHLLVNDGRAANQHVPHAHLHLIPREPGDSLGFGLRMFLHLTGLFGPRTRQATLEAQAQRIRQHL</sequence>
<evidence type="ECO:0000256" key="1">
    <source>
        <dbReference type="PIRSR" id="PIRSR601310-1"/>
    </source>
</evidence>
<evidence type="ECO:0000313" key="6">
    <source>
        <dbReference type="Proteomes" id="UP000244064"/>
    </source>
</evidence>
<dbReference type="PROSITE" id="PS51084">
    <property type="entry name" value="HIT_2"/>
    <property type="match status" value="1"/>
</dbReference>
<evidence type="ECO:0000259" key="4">
    <source>
        <dbReference type="PROSITE" id="PS51084"/>
    </source>
</evidence>
<feature type="short sequence motif" description="Histidine triad motif" evidence="2 3">
    <location>
        <begin position="97"/>
        <end position="101"/>
    </location>
</feature>
<gene>
    <name evidence="5" type="ORF">DBO85_18030</name>
</gene>
<dbReference type="GO" id="GO:0009117">
    <property type="term" value="P:nucleotide metabolic process"/>
    <property type="evidence" value="ECO:0007669"/>
    <property type="project" value="TreeGrafter"/>
</dbReference>
<dbReference type="RefSeq" id="WP_108109016.1">
    <property type="nucleotide sequence ID" value="NZ_QASN01000021.1"/>
</dbReference>
<dbReference type="InterPro" id="IPR036265">
    <property type="entry name" value="HIT-like_sf"/>
</dbReference>
<dbReference type="OrthoDB" id="9784774at2"/>
<dbReference type="EMBL" id="QASN01000021">
    <property type="protein sequence ID" value="PTU73142.1"/>
    <property type="molecule type" value="Genomic_DNA"/>
</dbReference>
<evidence type="ECO:0000313" key="5">
    <source>
        <dbReference type="EMBL" id="PTU73142.1"/>
    </source>
</evidence>
<feature type="active site" description="Tele-AMP-histidine intermediate" evidence="1">
    <location>
        <position position="99"/>
    </location>
</feature>
<dbReference type="PANTHER" id="PTHR46648:SF1">
    <property type="entry name" value="ADENOSINE 5'-MONOPHOSPHORAMIDASE HNT1"/>
    <property type="match status" value="1"/>
</dbReference>
<dbReference type="InterPro" id="IPR001310">
    <property type="entry name" value="Histidine_triad_HIT"/>
</dbReference>
<dbReference type="PRINTS" id="PR00332">
    <property type="entry name" value="HISTRIAD"/>
</dbReference>
<reference evidence="5 6" key="1">
    <citation type="submission" date="2018-04" db="EMBL/GenBank/DDBJ databases">
        <title>Pseudomonas sp. nov., isolated from mangrove soil.</title>
        <authorList>
            <person name="Chen C."/>
        </authorList>
    </citation>
    <scope>NUCLEOTIDE SEQUENCE [LARGE SCALE GENOMIC DNA]</scope>
    <source>
        <strain evidence="5 6">TC-11</strain>
    </source>
</reference>